<gene>
    <name evidence="3" type="ORF">A19Y_3820</name>
</gene>
<organism evidence="3 4">
    <name type="scientific">Planktothrix agardhii (strain NIVA-CYA 126/8)</name>
    <dbReference type="NCBI Taxonomy" id="388467"/>
    <lineage>
        <taxon>Bacteria</taxon>
        <taxon>Bacillati</taxon>
        <taxon>Cyanobacteriota</taxon>
        <taxon>Cyanophyceae</taxon>
        <taxon>Oscillatoriophycideae</taxon>
        <taxon>Oscillatoriales</taxon>
        <taxon>Microcoleaceae</taxon>
        <taxon>Planktothrix</taxon>
    </lineage>
</organism>
<feature type="compositionally biased region" description="Low complexity" evidence="1">
    <location>
        <begin position="274"/>
        <end position="293"/>
    </location>
</feature>
<dbReference type="PROSITE" id="PS51257">
    <property type="entry name" value="PROKAR_LIPOPROTEIN"/>
    <property type="match status" value="1"/>
</dbReference>
<feature type="signal peptide" evidence="2">
    <location>
        <begin position="1"/>
        <end position="28"/>
    </location>
</feature>
<sequence length="293" mass="32246">MLKKVNWFMWKKFLILLISVTFCWTTVACGSATTSSNTQQSTRTTSAPQNQVIEGKYPVQQAQYNDVDGEYTLMLLNTPAGKSATYRTTDLQMAQLSEEQIKAGEKSTLNITNDQPVLYLTEDFRIEYVHNVTETQTNPATGQPQTVVVRQESSFWTPFAASFAGSAIANSLFSPRYYVPPMYQSGGMMTGYGGYGSNYNQAVNDYRTRYNSPPAAVKNSTTLRTTGNIRNSNPNSSGKRSTSPNSSRSTGSGFGSTDLRTSPNKGSTQQRKPSFGSGSRSRSYSGSGSRRRR</sequence>
<evidence type="ECO:0000256" key="1">
    <source>
        <dbReference type="SAM" id="MobiDB-lite"/>
    </source>
</evidence>
<dbReference type="EMBL" id="CM002803">
    <property type="protein sequence ID" value="KEI68554.1"/>
    <property type="molecule type" value="Genomic_DNA"/>
</dbReference>
<keyword evidence="2" id="KW-0732">Signal</keyword>
<feature type="region of interest" description="Disordered" evidence="1">
    <location>
        <begin position="210"/>
        <end position="293"/>
    </location>
</feature>
<dbReference type="STRING" id="388467.A19Y_3820"/>
<dbReference type="PATRIC" id="fig|388467.6.peg.3765"/>
<feature type="compositionally biased region" description="Polar residues" evidence="1">
    <location>
        <begin position="218"/>
        <end position="234"/>
    </location>
</feature>
<keyword evidence="4" id="KW-1185">Reference proteome</keyword>
<feature type="chain" id="PRO_5001689053" description="DUF1190 domain-containing protein" evidence="2">
    <location>
        <begin position="29"/>
        <end position="293"/>
    </location>
</feature>
<accession>A0A073CJS6</accession>
<dbReference type="HOGENOM" id="CLU_064695_0_0_3"/>
<evidence type="ECO:0000313" key="3">
    <source>
        <dbReference type="EMBL" id="KEI68554.1"/>
    </source>
</evidence>
<feature type="compositionally biased region" description="Polar residues" evidence="1">
    <location>
        <begin position="258"/>
        <end position="272"/>
    </location>
</feature>
<dbReference type="eggNOG" id="ENOG502Z8F2">
    <property type="taxonomic scope" value="Bacteria"/>
</dbReference>
<reference evidence="3 4" key="1">
    <citation type="journal article" date="2014" name="Appl. Environ. Microbiol.">
        <title>Elucidation of insertion elements encoded on plasmids and in vitro construction of shuttle vectors from the toxic cyanobacterium Planktothrix.</title>
        <authorList>
            <person name="Christiansen G."/>
            <person name="Goesmann A."/>
            <person name="Kurmayer R."/>
        </authorList>
    </citation>
    <scope>NUCLEOTIDE SEQUENCE [LARGE SCALE GENOMIC DNA]</scope>
    <source>
        <strain evidence="3 4">NIVA-CYA 126/8</strain>
    </source>
</reference>
<proteinExistence type="predicted"/>
<evidence type="ECO:0008006" key="5">
    <source>
        <dbReference type="Google" id="ProtNLM"/>
    </source>
</evidence>
<name>A0A073CJS6_PLAA1</name>
<protein>
    <recommendedName>
        <fullName evidence="5">DUF1190 domain-containing protein</fullName>
    </recommendedName>
</protein>
<evidence type="ECO:0000313" key="4">
    <source>
        <dbReference type="Proteomes" id="UP000027395"/>
    </source>
</evidence>
<feature type="compositionally biased region" description="Low complexity" evidence="1">
    <location>
        <begin position="235"/>
        <end position="257"/>
    </location>
</feature>
<dbReference type="RefSeq" id="WP_227351148.1">
    <property type="nucleotide sequence ID" value="NZ_CM002803.1"/>
</dbReference>
<dbReference type="AlphaFoldDB" id="A0A073CJS6"/>
<evidence type="ECO:0000256" key="2">
    <source>
        <dbReference type="SAM" id="SignalP"/>
    </source>
</evidence>
<dbReference type="Proteomes" id="UP000027395">
    <property type="component" value="Chromosome"/>
</dbReference>
<dbReference type="GeneID" id="77289908"/>